<keyword evidence="4 7" id="KW-0267">Excision nuclease</keyword>
<dbReference type="Proteomes" id="UP000008633">
    <property type="component" value="Chromosome"/>
</dbReference>
<feature type="domain" description="GIY-YIG" evidence="9">
    <location>
        <begin position="12"/>
        <end position="97"/>
    </location>
</feature>
<feature type="domain" description="UvrC family homology region profile" evidence="10">
    <location>
        <begin position="269"/>
        <end position="472"/>
    </location>
</feature>
<keyword evidence="3 7" id="KW-0228">DNA excision</keyword>
<evidence type="ECO:0000256" key="6">
    <source>
        <dbReference type="ARBA" id="ARBA00023236"/>
    </source>
</evidence>
<comment type="subunit">
    <text evidence="7">Interacts with UvrB in an incision complex.</text>
</comment>
<dbReference type="GO" id="GO:0009432">
    <property type="term" value="P:SOS response"/>
    <property type="evidence" value="ECO:0007669"/>
    <property type="project" value="UniProtKB-UniRule"/>
</dbReference>
<dbReference type="STRING" id="749222.Nitsa_0421"/>
<comment type="similarity">
    <text evidence="7">Belongs to the UvrC family.</text>
</comment>
<name>E6X0A2_NITSE</name>
<evidence type="ECO:0000313" key="11">
    <source>
        <dbReference type="EMBL" id="ADV45691.1"/>
    </source>
</evidence>
<dbReference type="NCBIfam" id="TIGR00194">
    <property type="entry name" value="uvrC"/>
    <property type="match status" value="1"/>
</dbReference>
<reference evidence="11 12" key="1">
    <citation type="journal article" date="2011" name="Stand. Genomic Sci.">
        <title>Complete genome sequence of Nitratifractor salsuginis type strain (E9I37-1).</title>
        <authorList>
            <person name="Anderson I."/>
            <person name="Sikorski J."/>
            <person name="Zeytun A."/>
            <person name="Nolan M."/>
            <person name="Lapidus A."/>
            <person name="Lucas S."/>
            <person name="Hammon N."/>
            <person name="Deshpande S."/>
            <person name="Cheng J.F."/>
            <person name="Tapia R."/>
            <person name="Han C."/>
            <person name="Goodwin L."/>
            <person name="Pitluck S."/>
            <person name="Liolios K."/>
            <person name="Pagani I."/>
            <person name="Ivanova N."/>
            <person name="Huntemann M."/>
            <person name="Mavromatis K."/>
            <person name="Ovchinikova G."/>
            <person name="Pati A."/>
            <person name="Chen A."/>
            <person name="Palaniappan K."/>
            <person name="Land M."/>
            <person name="Hauser L."/>
            <person name="Brambilla E.M."/>
            <person name="Ngatchou-Djao O.D."/>
            <person name="Rohde M."/>
            <person name="Tindall B.J."/>
            <person name="Goker M."/>
            <person name="Detter J.C."/>
            <person name="Woyke T."/>
            <person name="Bristow J."/>
            <person name="Eisen J.A."/>
            <person name="Markowitz V."/>
            <person name="Hugenholtz P."/>
            <person name="Klenk H.P."/>
            <person name="Kyrpides N.C."/>
        </authorList>
    </citation>
    <scope>NUCLEOTIDE SEQUENCE [LARGE SCALE GENOMIC DNA]</scope>
    <source>
        <strain evidence="12">DSM 16511 / JCM 12458 / E9I37-1</strain>
    </source>
</reference>
<evidence type="ECO:0000256" key="4">
    <source>
        <dbReference type="ARBA" id="ARBA00022881"/>
    </source>
</evidence>
<dbReference type="SMART" id="SM00465">
    <property type="entry name" value="GIYc"/>
    <property type="match status" value="1"/>
</dbReference>
<evidence type="ECO:0000256" key="2">
    <source>
        <dbReference type="ARBA" id="ARBA00022763"/>
    </source>
</evidence>
<evidence type="ECO:0000256" key="3">
    <source>
        <dbReference type="ARBA" id="ARBA00022769"/>
    </source>
</evidence>
<dbReference type="KEGG" id="nsa:Nitsa_0421"/>
<sequence>MSLEQTLSSLPKNPGVYQYFDAQGRLLYVGKAKNLRNRVRSYWRFTPTLRPNPDQSPRILKMLHEAASLDYLVVESEADALILENSLIKQLKPKYNILLRDDKTYPYIYLDESQDFPRFELTRKVVRGKKIRYYGPFPSGGRALLDALYALFPLVQKAGCLRGKKACLFHQIGRCPAPCEGKITPDAYRQGVEAAKEAIHNLPLILKRLEERMMQLAEQERFEEAAKVRDQIEAIRGLEIRSEIDLAREEDYDIFAIDPGKDRGVVVRLFMRRGRITASSHSFFRHTEAYEPEEAYAQALLDFYREEAPLTAATILLPLALEQREELEKVLSRRLGRKIRILHPQRGPKAQLTRLALTNAAELLRRETSPTVTPIENRIAELFGLERTPWRVEVFDNSHLMGEAPVGAMVAWDEGKWAKNSYRRYRLEARDEYHQMMEMLQRRIGDFDKEPPPDLWLLDGGETLRRLAEDLLRQAGVNLPVLAIAKEKLDAKAHRAKGAARDLLHGPAGTLHLDPKDPRLQWLQRLRDEAHRYAITYHRNKKRREDRQVALLQTKGIGPATLKKLLDCFGTFKAIEKADFNTLQKVVGPTMAKRLIESLS</sequence>
<dbReference type="CDD" id="cd10434">
    <property type="entry name" value="GIY-YIG_UvrC_Cho"/>
    <property type="match status" value="1"/>
</dbReference>
<evidence type="ECO:0000256" key="7">
    <source>
        <dbReference type="HAMAP-Rule" id="MF_00203"/>
    </source>
</evidence>
<evidence type="ECO:0000259" key="8">
    <source>
        <dbReference type="PROSITE" id="PS50151"/>
    </source>
</evidence>
<dbReference type="Pfam" id="PF02151">
    <property type="entry name" value="UVR"/>
    <property type="match status" value="1"/>
</dbReference>
<dbReference type="InterPro" id="IPR010994">
    <property type="entry name" value="RuvA_2-like"/>
</dbReference>
<dbReference type="InterPro" id="IPR038476">
    <property type="entry name" value="UvrC_RNase_H_dom_sf"/>
</dbReference>
<organism evidence="11 12">
    <name type="scientific">Nitratifractor salsuginis (strain DSM 16511 / JCM 12458 / E9I37-1)</name>
    <dbReference type="NCBI Taxonomy" id="749222"/>
    <lineage>
        <taxon>Bacteria</taxon>
        <taxon>Pseudomonadati</taxon>
        <taxon>Campylobacterota</taxon>
        <taxon>Epsilonproteobacteria</taxon>
        <taxon>Campylobacterales</taxon>
        <taxon>Sulfurovaceae</taxon>
        <taxon>Nitratifractor</taxon>
    </lineage>
</organism>
<dbReference type="PROSITE" id="PS50164">
    <property type="entry name" value="GIY_YIG"/>
    <property type="match status" value="1"/>
</dbReference>
<dbReference type="SUPFAM" id="SSF47781">
    <property type="entry name" value="RuvA domain 2-like"/>
    <property type="match status" value="1"/>
</dbReference>
<dbReference type="AlphaFoldDB" id="E6X0A2"/>
<feature type="domain" description="UVR" evidence="8">
    <location>
        <begin position="203"/>
        <end position="238"/>
    </location>
</feature>
<dbReference type="InterPro" id="IPR004791">
    <property type="entry name" value="UvrC"/>
</dbReference>
<dbReference type="Pfam" id="PF22920">
    <property type="entry name" value="UvrC_RNaseH"/>
    <property type="match status" value="1"/>
</dbReference>
<dbReference type="Pfam" id="PF01541">
    <property type="entry name" value="GIY-YIG"/>
    <property type="match status" value="1"/>
</dbReference>
<evidence type="ECO:0000256" key="1">
    <source>
        <dbReference type="ARBA" id="ARBA00022490"/>
    </source>
</evidence>
<dbReference type="InterPro" id="IPR001162">
    <property type="entry name" value="UvrC_RNase_H_dom"/>
</dbReference>
<accession>E6X0A2</accession>
<dbReference type="PANTHER" id="PTHR30562">
    <property type="entry name" value="UVRC/OXIDOREDUCTASE"/>
    <property type="match status" value="1"/>
</dbReference>
<dbReference type="Gene3D" id="1.10.150.20">
    <property type="entry name" value="5' to 3' exonuclease, C-terminal subdomain"/>
    <property type="match status" value="1"/>
</dbReference>
<proteinExistence type="inferred from homology"/>
<dbReference type="GO" id="GO:0005737">
    <property type="term" value="C:cytoplasm"/>
    <property type="evidence" value="ECO:0007669"/>
    <property type="project" value="UniProtKB-SubCell"/>
</dbReference>
<keyword evidence="1 7" id="KW-0963">Cytoplasm</keyword>
<dbReference type="InterPro" id="IPR050066">
    <property type="entry name" value="UvrABC_protein_C"/>
</dbReference>
<reference evidence="12" key="2">
    <citation type="submission" date="2011-01" db="EMBL/GenBank/DDBJ databases">
        <title>The complete genome of Nitratifractor salsuginis DSM 16511.</title>
        <authorList>
            <consortium name="US DOE Joint Genome Institute (JGI-PGF)"/>
            <person name="Lucas S."/>
            <person name="Copeland A."/>
            <person name="Lapidus A."/>
            <person name="Bruce D."/>
            <person name="Goodwin L."/>
            <person name="Pitluck S."/>
            <person name="Kyrpides N."/>
            <person name="Mavromatis K."/>
            <person name="Ivanova N."/>
            <person name="Mikhailova N."/>
            <person name="Zeytun A."/>
            <person name="Detter J.C."/>
            <person name="Tapia R."/>
            <person name="Han C."/>
            <person name="Land M."/>
            <person name="Hauser L."/>
            <person name="Markowitz V."/>
            <person name="Cheng J.-F."/>
            <person name="Hugenholtz P."/>
            <person name="Woyke T."/>
            <person name="Wu D."/>
            <person name="Tindall B."/>
            <person name="Schuetze A."/>
            <person name="Brambilla E."/>
            <person name="Klenk H.-P."/>
            <person name="Eisen J.A."/>
        </authorList>
    </citation>
    <scope>NUCLEOTIDE SEQUENCE [LARGE SCALE GENOMIC DNA]</scope>
    <source>
        <strain evidence="12">DSM 16511 / JCM 12458 / E9I37-1</strain>
    </source>
</reference>
<keyword evidence="12" id="KW-1185">Reference proteome</keyword>
<keyword evidence="6 7" id="KW-0742">SOS response</keyword>
<dbReference type="eggNOG" id="COG0322">
    <property type="taxonomic scope" value="Bacteria"/>
</dbReference>
<dbReference type="GO" id="GO:0009380">
    <property type="term" value="C:excinuclease repair complex"/>
    <property type="evidence" value="ECO:0007669"/>
    <property type="project" value="InterPro"/>
</dbReference>
<dbReference type="PROSITE" id="PS50151">
    <property type="entry name" value="UVR"/>
    <property type="match status" value="1"/>
</dbReference>
<dbReference type="InterPro" id="IPR001943">
    <property type="entry name" value="UVR_dom"/>
</dbReference>
<dbReference type="InterPro" id="IPR047296">
    <property type="entry name" value="GIY-YIG_UvrC_Cho"/>
</dbReference>
<dbReference type="Gene3D" id="4.10.860.10">
    <property type="entry name" value="UVR domain"/>
    <property type="match status" value="1"/>
</dbReference>
<comment type="function">
    <text evidence="7">The UvrABC repair system catalyzes the recognition and processing of DNA lesions. UvrC both incises the 5' and 3' sides of the lesion. The N-terminal half is responsible for the 3' incision and the C-terminal half is responsible for the 5' incision.</text>
</comment>
<dbReference type="GO" id="GO:0003677">
    <property type="term" value="F:DNA binding"/>
    <property type="evidence" value="ECO:0007669"/>
    <property type="project" value="UniProtKB-UniRule"/>
</dbReference>
<dbReference type="Gene3D" id="3.30.420.340">
    <property type="entry name" value="UvrC, RNAse H endonuclease domain"/>
    <property type="match status" value="1"/>
</dbReference>
<dbReference type="Gene3D" id="3.40.1440.10">
    <property type="entry name" value="GIY-YIG endonuclease"/>
    <property type="match status" value="1"/>
</dbReference>
<evidence type="ECO:0000313" key="12">
    <source>
        <dbReference type="Proteomes" id="UP000008633"/>
    </source>
</evidence>
<keyword evidence="5 7" id="KW-0234">DNA repair</keyword>
<evidence type="ECO:0000259" key="10">
    <source>
        <dbReference type="PROSITE" id="PS50165"/>
    </source>
</evidence>
<dbReference type="PROSITE" id="PS50165">
    <property type="entry name" value="UVRC"/>
    <property type="match status" value="1"/>
</dbReference>
<protein>
    <recommendedName>
        <fullName evidence="7">UvrABC system protein C</fullName>
        <shortName evidence="7">Protein UvrC</shortName>
    </recommendedName>
    <alternativeName>
        <fullName evidence="7">Excinuclease ABC subunit C</fullName>
    </alternativeName>
</protein>
<dbReference type="HAMAP" id="MF_00203">
    <property type="entry name" value="UvrC"/>
    <property type="match status" value="1"/>
</dbReference>
<dbReference type="HOGENOM" id="CLU_014841_3_2_7"/>
<dbReference type="GO" id="GO:0009381">
    <property type="term" value="F:excinuclease ABC activity"/>
    <property type="evidence" value="ECO:0007669"/>
    <property type="project" value="UniProtKB-UniRule"/>
</dbReference>
<dbReference type="OrthoDB" id="9804933at2"/>
<dbReference type="EMBL" id="CP002452">
    <property type="protein sequence ID" value="ADV45691.1"/>
    <property type="molecule type" value="Genomic_DNA"/>
</dbReference>
<gene>
    <name evidence="7" type="primary">uvrC</name>
    <name evidence="11" type="ordered locus">Nitsa_0421</name>
</gene>
<dbReference type="SUPFAM" id="SSF46600">
    <property type="entry name" value="C-terminal UvrC-binding domain of UvrB"/>
    <property type="match status" value="1"/>
</dbReference>
<keyword evidence="2 7" id="KW-0227">DNA damage</keyword>
<dbReference type="RefSeq" id="WP_013553387.1">
    <property type="nucleotide sequence ID" value="NC_014935.1"/>
</dbReference>
<evidence type="ECO:0000259" key="9">
    <source>
        <dbReference type="PROSITE" id="PS50164"/>
    </source>
</evidence>
<comment type="subcellular location">
    <subcellularLocation>
        <location evidence="7">Cytoplasm</location>
    </subcellularLocation>
</comment>
<dbReference type="InterPro" id="IPR000305">
    <property type="entry name" value="GIY-YIG_endonuc"/>
</dbReference>
<dbReference type="InterPro" id="IPR035901">
    <property type="entry name" value="GIY-YIG_endonuc_sf"/>
</dbReference>
<dbReference type="Pfam" id="PF14520">
    <property type="entry name" value="HHH_5"/>
    <property type="match status" value="1"/>
</dbReference>
<evidence type="ECO:0000256" key="5">
    <source>
        <dbReference type="ARBA" id="ARBA00023204"/>
    </source>
</evidence>
<dbReference type="FunFam" id="3.40.1440.10:FF:000001">
    <property type="entry name" value="UvrABC system protein C"/>
    <property type="match status" value="1"/>
</dbReference>
<dbReference type="GO" id="GO:0006289">
    <property type="term" value="P:nucleotide-excision repair"/>
    <property type="evidence" value="ECO:0007669"/>
    <property type="project" value="UniProtKB-UniRule"/>
</dbReference>
<dbReference type="InterPro" id="IPR036876">
    <property type="entry name" value="UVR_dom_sf"/>
</dbReference>
<dbReference type="SUPFAM" id="SSF82771">
    <property type="entry name" value="GIY-YIG endonuclease"/>
    <property type="match status" value="1"/>
</dbReference>
<dbReference type="Pfam" id="PF08459">
    <property type="entry name" value="UvrC_RNaseH_dom"/>
    <property type="match status" value="1"/>
</dbReference>
<dbReference type="PANTHER" id="PTHR30562:SF1">
    <property type="entry name" value="UVRABC SYSTEM PROTEIN C"/>
    <property type="match status" value="1"/>
</dbReference>